<dbReference type="InterPro" id="IPR002999">
    <property type="entry name" value="Tudor"/>
</dbReference>
<feature type="compositionally biased region" description="Polar residues" evidence="5">
    <location>
        <begin position="1503"/>
        <end position="1515"/>
    </location>
</feature>
<proteinExistence type="inferred from homology"/>
<dbReference type="InterPro" id="IPR029058">
    <property type="entry name" value="AB_hydrolase_fold"/>
</dbReference>
<feature type="compositionally biased region" description="Polar residues" evidence="5">
    <location>
        <begin position="1523"/>
        <end position="1534"/>
    </location>
</feature>
<evidence type="ECO:0000256" key="2">
    <source>
        <dbReference type="ARBA" id="ARBA00010701"/>
    </source>
</evidence>
<feature type="compositionally biased region" description="Basic and acidic residues" evidence="5">
    <location>
        <begin position="463"/>
        <end position="474"/>
    </location>
</feature>
<gene>
    <name evidence="8" type="ORF">GE061_001716</name>
</gene>
<feature type="compositionally biased region" description="Low complexity" evidence="5">
    <location>
        <begin position="1597"/>
        <end position="1608"/>
    </location>
</feature>
<dbReference type="CDD" id="cd20379">
    <property type="entry name" value="Tudor_dTUD-like"/>
    <property type="match status" value="1"/>
</dbReference>
<dbReference type="Gene3D" id="3.40.50.1820">
    <property type="entry name" value="alpha/beta hydrolase"/>
    <property type="match status" value="1"/>
</dbReference>
<sequence length="1927" mass="211431">MFRISHSLRRTSPTIKACSTGFGPPWHYPGPDPPTSLAERKRVIQEGDAEEVIPLITVLPYDILTDVINQSKIIDVEQGLIYRVHELSRNAFELSAVVYPSKCKELRRAFLGELNRSLRVSRKFIRPVVGSMCCAYYDGIWSRVLIKRKERSGVFQAYSIDYGWLEYLSVSSFAETPHLFAHHEPMTIRIQFKDNDDSYYETWNTEEYFVRLVDWKEDMDIWIVDYMGLPKDNCRNASLMYEIAKENLLALEKDIDIWEPLPPEYEDTESTESTFQELANAAAEADGADKSNCTAQGNESETNETTWPENHSTDPETVDIISKEPTTPATENNDVADELESAARGIESGPEENTLPDNHSADPELVIRTFIRTSEKPGNSGTENNDAADDETSQKPLNSGAGGFAGNAPGNKSGTEEIALAESQSIERSFNFTAENNDATDVFEGAARGIKPGTEEVILPENHSTDPKVSDSKLKNPVNTAAENDNAADEFEGAARETESETKKITSPENHPTSQNPAGLVGVKVLKATTRKNQRKGKIQKKKLRNSINPEPLDVISEELVNSTAENDGTTDALEGAARGIEIRTKEVTSPENLETEMTNFKPAGLGGNEVLKGATGKNRRQKKNMKKKLLVMQSISSTVENNNVLKLRTKMQDTNLPETGDVESQNKPSEVKIQQREKKLNVQKDKAKNTLENAKIKDIRSKVSQPSPTTPPPLESPMIDKILEFTSVHLKFEDMTPDNIVLSFSFYLPPSVHFDIFGFIQCASLPELSHFFYGSVIHAIRKVLDMFLANSRRPYPPTTVTFQSEKREEGKIRAAGAIWTRCYWKSDNLPFTSAPTMYTPDSSVSLFQYNPQPVSLKKYPGEEESAKRLQNSGMSLNVEGSGNGGIIHSLSPENLDMTTSPLKSKSAPGFPLQWSPPLVTPSKVYDCVPPQPNVQQGEIMNVFPFLGPTMQSTDVPTSGHYASPSNQESLSDYEVLSGHQQNVGNIEIPSPGPGVPSNWQQSFATNIPFDDHVVSNDPKTHPMLNQPGSAVLFDGEPLNENYTDIVNLVNDFPPKNEPLLDLEVLNELMDYLNNSSPGHGVPLHVEQPHFEINQTSFGGTPAHAMLNQPVQGVSFDRHFTNVVNEQKTYAPNYVSLPNHRTLNHHEQRVFSNELPPDIGPFNVPPTQPIVGARGNRFDDNKRATRSLFYQPSCPGDNSSRRFSNQKIDPQGHRDPFGQSTHTGTSPSDHGVPLNRQFTKTAGNPPGIGVPSNGRFNRTAGIPPGRGVPYKGRFTQTPSNPSRNGIQFKEQFTQTVSNPPDIRVPSNGRFTQKASSSSGIGARSNGRFIRTASNSSTIRVPSRGRFTQTANNPARGVPPNGQFTQTASNAPKIRVPSNGQFIQKAGNPTGHGVRSNGQFTQIASNPPSTTVPPNGRFIQTASTPSGHGAPSNRQFTQTKSNPSIIRVPSNGRSTQTPSNSSSIGAPSNGQFTQIASNPPSTTVPPNGRFIQTASTPFGHGEASNGQFTRTRSNPSIIRVPPNGRSNQTPSNSSGIGVPSNGRFTRTADIPPGLGIHSTIQSTHTTGNLSGQGGASIGPSIYAAVNSSGHRYSSNRPSSHAAVNSSSHNEQNTLPAVSTGASEEFEDLTGMLQFIDETCTSNKEKLDCSKIRFYLSSLSTEYEMKEITSLKSLKDANFDSSLKTVVCSHGFISNVNSQCIEIIRKAVQGRGFNFIGIDWGDIAMNINYPYVAGMVRPVGHCVGKFLYFLITNTGLSLQNIHLVGHSLGAHVCGHAGKWLQTERGMKMDRITGVDPAGPCFNWASAEDRLDSNDAVFVDCIDTSKYCYGKKKSYCRINFLVHGGTIVQPPCKLLDFLTAFVCSHRFACDYFASSLNEENKFEGKCCPDEGEKCTIALMGYPANRSSCSALDVHVDVDEHPPYARMVTWE</sequence>
<dbReference type="EMBL" id="WIXP02000001">
    <property type="protein sequence ID" value="KAF6217362.1"/>
    <property type="molecule type" value="Genomic_DNA"/>
</dbReference>
<comment type="caution">
    <text evidence="8">The sequence shown here is derived from an EMBL/GenBank/DDBJ whole genome shotgun (WGS) entry which is preliminary data.</text>
</comment>
<evidence type="ECO:0000313" key="9">
    <source>
        <dbReference type="Proteomes" id="UP000466442"/>
    </source>
</evidence>
<feature type="domain" description="Tudor" evidence="7">
    <location>
        <begin position="124"/>
        <end position="192"/>
    </location>
</feature>
<evidence type="ECO:0008006" key="10">
    <source>
        <dbReference type="Google" id="ProtNLM"/>
    </source>
</evidence>
<feature type="region of interest" description="Disordered" evidence="5">
    <location>
        <begin position="654"/>
        <end position="675"/>
    </location>
</feature>
<dbReference type="SUPFAM" id="SSF53474">
    <property type="entry name" value="alpha/beta-Hydrolases"/>
    <property type="match status" value="1"/>
</dbReference>
<feature type="compositionally biased region" description="Polar residues" evidence="5">
    <location>
        <begin position="654"/>
        <end position="669"/>
    </location>
</feature>
<feature type="region of interest" description="Disordered" evidence="5">
    <location>
        <begin position="1421"/>
        <end position="1572"/>
    </location>
</feature>
<organism evidence="8 9">
    <name type="scientific">Apolygus lucorum</name>
    <name type="common">Small green plant bug</name>
    <name type="synonym">Lygocoris lucorum</name>
    <dbReference type="NCBI Taxonomy" id="248454"/>
    <lineage>
        <taxon>Eukaryota</taxon>
        <taxon>Metazoa</taxon>
        <taxon>Ecdysozoa</taxon>
        <taxon>Arthropoda</taxon>
        <taxon>Hexapoda</taxon>
        <taxon>Insecta</taxon>
        <taxon>Pterygota</taxon>
        <taxon>Neoptera</taxon>
        <taxon>Paraneoptera</taxon>
        <taxon>Hemiptera</taxon>
        <taxon>Heteroptera</taxon>
        <taxon>Panheteroptera</taxon>
        <taxon>Cimicomorpha</taxon>
        <taxon>Miridae</taxon>
        <taxon>Mirini</taxon>
        <taxon>Apolygus</taxon>
    </lineage>
</organism>
<feature type="compositionally biased region" description="Polar residues" evidence="5">
    <location>
        <begin position="376"/>
        <end position="385"/>
    </location>
</feature>
<feature type="compositionally biased region" description="Polar residues" evidence="5">
    <location>
        <begin position="1609"/>
        <end position="1619"/>
    </location>
</feature>
<feature type="region of interest" description="Disordered" evidence="5">
    <location>
        <begin position="1586"/>
        <end position="1619"/>
    </location>
</feature>
<dbReference type="InterPro" id="IPR013818">
    <property type="entry name" value="Lipase"/>
</dbReference>
<name>A0A8S9Y7V6_APOLU</name>
<evidence type="ECO:0000259" key="7">
    <source>
        <dbReference type="Pfam" id="PF00567"/>
    </source>
</evidence>
<feature type="compositionally biased region" description="Polar residues" evidence="5">
    <location>
        <begin position="1308"/>
        <end position="1319"/>
    </location>
</feature>
<evidence type="ECO:0000256" key="3">
    <source>
        <dbReference type="ARBA" id="ARBA00022525"/>
    </source>
</evidence>
<dbReference type="InterPro" id="IPR000734">
    <property type="entry name" value="TAG_lipase"/>
</dbReference>
<feature type="compositionally biased region" description="Polar residues" evidence="5">
    <location>
        <begin position="1421"/>
        <end position="1443"/>
    </location>
</feature>
<feature type="compositionally biased region" description="Polar residues" evidence="5">
    <location>
        <begin position="1586"/>
        <end position="1596"/>
    </location>
</feature>
<feature type="region of interest" description="Disordered" evidence="5">
    <location>
        <begin position="460"/>
        <end position="518"/>
    </location>
</feature>
<keyword evidence="3" id="KW-0964">Secreted</keyword>
<evidence type="ECO:0000313" key="8">
    <source>
        <dbReference type="EMBL" id="KAF6217362.1"/>
    </source>
</evidence>
<evidence type="ECO:0000256" key="5">
    <source>
        <dbReference type="SAM" id="MobiDB-lite"/>
    </source>
</evidence>
<accession>A0A8S9Y7V6</accession>
<evidence type="ECO:0000256" key="4">
    <source>
        <dbReference type="RuleBase" id="RU004262"/>
    </source>
</evidence>
<dbReference type="Pfam" id="PF00151">
    <property type="entry name" value="Lipase"/>
    <property type="match status" value="1"/>
</dbReference>
<feature type="region of interest" description="Disordered" evidence="5">
    <location>
        <begin position="1188"/>
        <end position="1269"/>
    </location>
</feature>
<evidence type="ECO:0000259" key="6">
    <source>
        <dbReference type="Pfam" id="PF00151"/>
    </source>
</evidence>
<dbReference type="Gene3D" id="2.30.30.140">
    <property type="match status" value="1"/>
</dbReference>
<dbReference type="Pfam" id="PF00567">
    <property type="entry name" value="TUDOR"/>
    <property type="match status" value="1"/>
</dbReference>
<dbReference type="GO" id="GO:0016298">
    <property type="term" value="F:lipase activity"/>
    <property type="evidence" value="ECO:0007669"/>
    <property type="project" value="InterPro"/>
</dbReference>
<feature type="compositionally biased region" description="Polar residues" evidence="5">
    <location>
        <begin position="1557"/>
        <end position="1568"/>
    </location>
</feature>
<dbReference type="GO" id="GO:0016042">
    <property type="term" value="P:lipid catabolic process"/>
    <property type="evidence" value="ECO:0007669"/>
    <property type="project" value="TreeGrafter"/>
</dbReference>
<dbReference type="PRINTS" id="PR00821">
    <property type="entry name" value="TAGLIPASE"/>
</dbReference>
<dbReference type="Proteomes" id="UP000466442">
    <property type="component" value="Linkage Group LG1"/>
</dbReference>
<dbReference type="GO" id="GO:0017171">
    <property type="term" value="F:serine hydrolase activity"/>
    <property type="evidence" value="ECO:0007669"/>
    <property type="project" value="TreeGrafter"/>
</dbReference>
<keyword evidence="9" id="KW-1185">Reference proteome</keyword>
<feature type="region of interest" description="Disordered" evidence="5">
    <location>
        <begin position="281"/>
        <end position="319"/>
    </location>
</feature>
<evidence type="ECO:0000256" key="1">
    <source>
        <dbReference type="ARBA" id="ARBA00004613"/>
    </source>
</evidence>
<feature type="compositionally biased region" description="Polar residues" evidence="5">
    <location>
        <begin position="1450"/>
        <end position="1495"/>
    </location>
</feature>
<feature type="compositionally biased region" description="Polar residues" evidence="5">
    <location>
        <begin position="291"/>
        <end position="310"/>
    </location>
</feature>
<feature type="compositionally biased region" description="Basic and acidic residues" evidence="5">
    <location>
        <begin position="493"/>
        <end position="506"/>
    </location>
</feature>
<comment type="similarity">
    <text evidence="2 4">Belongs to the AB hydrolase superfamily. Lipase family.</text>
</comment>
<protein>
    <recommendedName>
        <fullName evidence="10">Lipase domain-containing protein</fullName>
    </recommendedName>
</protein>
<dbReference type="GO" id="GO:0005615">
    <property type="term" value="C:extracellular space"/>
    <property type="evidence" value="ECO:0007669"/>
    <property type="project" value="TreeGrafter"/>
</dbReference>
<dbReference type="PANTHER" id="PTHR11610">
    <property type="entry name" value="LIPASE"/>
    <property type="match status" value="1"/>
</dbReference>
<feature type="compositionally biased region" description="Polar residues" evidence="5">
    <location>
        <begin position="1196"/>
        <end position="1208"/>
    </location>
</feature>
<dbReference type="SUPFAM" id="SSF63748">
    <property type="entry name" value="Tudor/PWWP/MBT"/>
    <property type="match status" value="1"/>
</dbReference>
<comment type="subcellular location">
    <subcellularLocation>
        <location evidence="1">Secreted</location>
    </subcellularLocation>
</comment>
<feature type="region of interest" description="Disordered" evidence="5">
    <location>
        <begin position="598"/>
        <end position="626"/>
    </location>
</feature>
<feature type="domain" description="Lipase" evidence="6">
    <location>
        <begin position="1636"/>
        <end position="1887"/>
    </location>
</feature>
<reference evidence="8" key="1">
    <citation type="journal article" date="2021" name="Mol. Ecol. Resour.">
        <title>Apolygus lucorum genome provides insights into omnivorousness and mesophyll feeding.</title>
        <authorList>
            <person name="Liu Y."/>
            <person name="Liu H."/>
            <person name="Wang H."/>
            <person name="Huang T."/>
            <person name="Liu B."/>
            <person name="Yang B."/>
            <person name="Yin L."/>
            <person name="Li B."/>
            <person name="Zhang Y."/>
            <person name="Zhang S."/>
            <person name="Jiang F."/>
            <person name="Zhang X."/>
            <person name="Ren Y."/>
            <person name="Wang B."/>
            <person name="Wang S."/>
            <person name="Lu Y."/>
            <person name="Wu K."/>
            <person name="Fan W."/>
            <person name="Wang G."/>
        </authorList>
    </citation>
    <scope>NUCLEOTIDE SEQUENCE</scope>
    <source>
        <strain evidence="8">12Hb</strain>
    </source>
</reference>
<feature type="region of interest" description="Disordered" evidence="5">
    <location>
        <begin position="1296"/>
        <end position="1335"/>
    </location>
</feature>
<feature type="region of interest" description="Disordered" evidence="5">
    <location>
        <begin position="371"/>
        <end position="414"/>
    </location>
</feature>
<feature type="compositionally biased region" description="Polar residues" evidence="5">
    <location>
        <begin position="507"/>
        <end position="517"/>
    </location>
</feature>
<feature type="compositionally biased region" description="Polar residues" evidence="5">
    <location>
        <begin position="1218"/>
        <end position="1228"/>
    </location>
</feature>
<dbReference type="PANTHER" id="PTHR11610:SF173">
    <property type="entry name" value="LIPASE DOMAIN-CONTAINING PROTEIN-RELATED"/>
    <property type="match status" value="1"/>
</dbReference>